<name>A6KHY6_RAT</name>
<evidence type="ECO:0000313" key="1">
    <source>
        <dbReference type="EMBL" id="EDL85969.1"/>
    </source>
</evidence>
<organism evidence="1 2">
    <name type="scientific">Rattus norvegicus</name>
    <name type="common">Rat</name>
    <dbReference type="NCBI Taxonomy" id="10116"/>
    <lineage>
        <taxon>Eukaryota</taxon>
        <taxon>Metazoa</taxon>
        <taxon>Chordata</taxon>
        <taxon>Craniata</taxon>
        <taxon>Vertebrata</taxon>
        <taxon>Euteleostomi</taxon>
        <taxon>Mammalia</taxon>
        <taxon>Eutheria</taxon>
        <taxon>Euarchontoglires</taxon>
        <taxon>Glires</taxon>
        <taxon>Rodentia</taxon>
        <taxon>Myomorpha</taxon>
        <taxon>Muroidea</taxon>
        <taxon>Muridae</taxon>
        <taxon>Murinae</taxon>
        <taxon>Rattus</taxon>
    </lineage>
</organism>
<dbReference type="EMBL" id="CH474050">
    <property type="protein sequence ID" value="EDL85969.1"/>
    <property type="molecule type" value="Genomic_DNA"/>
</dbReference>
<sequence length="25" mass="2979">MFHTASFFPQKFPQKHSLVIFPKSQ</sequence>
<evidence type="ECO:0000313" key="2">
    <source>
        <dbReference type="Proteomes" id="UP000234681"/>
    </source>
</evidence>
<reference evidence="1 2" key="1">
    <citation type="submission" date="2005-09" db="EMBL/GenBank/DDBJ databases">
        <authorList>
            <person name="Mural R.J."/>
            <person name="Li P.W."/>
            <person name="Adams M.D."/>
            <person name="Amanatides P.G."/>
            <person name="Baden-Tillson H."/>
            <person name="Barnstead M."/>
            <person name="Chin S.H."/>
            <person name="Dew I."/>
            <person name="Evans C.A."/>
            <person name="Ferriera S."/>
            <person name="Flanigan M."/>
            <person name="Fosler C."/>
            <person name="Glodek A."/>
            <person name="Gu Z."/>
            <person name="Holt R.A."/>
            <person name="Jennings D."/>
            <person name="Kraft C.L."/>
            <person name="Lu F."/>
            <person name="Nguyen T."/>
            <person name="Nusskern D.R."/>
            <person name="Pfannkoch C.M."/>
            <person name="Sitter C."/>
            <person name="Sutton G.G."/>
            <person name="Venter J.C."/>
            <person name="Wang Z."/>
            <person name="Woodage T."/>
            <person name="Zheng X.H."/>
            <person name="Zhong F."/>
        </authorList>
    </citation>
    <scope>NUCLEOTIDE SEQUENCE [LARGE SCALE GENOMIC DNA]</scope>
    <source>
        <strain>BN</strain>
        <strain evidence="2">Sprague-Dawley</strain>
    </source>
</reference>
<proteinExistence type="predicted"/>
<gene>
    <name evidence="1" type="ORF">rCG_37233</name>
</gene>
<accession>A6KHY6</accession>
<dbReference type="Proteomes" id="UP000234681">
    <property type="component" value="Chromosome 3"/>
</dbReference>
<dbReference type="AlphaFoldDB" id="A6KHY6"/>
<protein>
    <submittedName>
        <fullName evidence="1">RCG37233</fullName>
    </submittedName>
</protein>